<evidence type="ECO:0000313" key="1">
    <source>
        <dbReference type="Proteomes" id="UP000887565"/>
    </source>
</evidence>
<protein>
    <submittedName>
        <fullName evidence="2">Uncharacterized protein</fullName>
    </submittedName>
</protein>
<dbReference type="WBParaSite" id="nRc.2.0.1.t29663-RA">
    <property type="protein sequence ID" value="nRc.2.0.1.t29663-RA"/>
    <property type="gene ID" value="nRc.2.0.1.g29663"/>
</dbReference>
<proteinExistence type="predicted"/>
<keyword evidence="1" id="KW-1185">Reference proteome</keyword>
<dbReference type="Proteomes" id="UP000887565">
    <property type="component" value="Unplaced"/>
</dbReference>
<sequence length="119" mass="13754">MIIQVIRITLTMICKLFPSFLILNKELSYKNRVTSFDTTKSPAANRRLASKWILDDLEMLVLPTTVLLQIAKGQKSTNAVKIAYTKLLQSTSRKRDYALESMKRYLKTRIYEKPVRASL</sequence>
<dbReference type="AlphaFoldDB" id="A0A915JU87"/>
<accession>A0A915JU87</accession>
<evidence type="ECO:0000313" key="2">
    <source>
        <dbReference type="WBParaSite" id="nRc.2.0.1.t29663-RA"/>
    </source>
</evidence>
<reference evidence="2" key="1">
    <citation type="submission" date="2022-11" db="UniProtKB">
        <authorList>
            <consortium name="WormBaseParasite"/>
        </authorList>
    </citation>
    <scope>IDENTIFICATION</scope>
</reference>
<organism evidence="1 2">
    <name type="scientific">Romanomermis culicivorax</name>
    <name type="common">Nematode worm</name>
    <dbReference type="NCBI Taxonomy" id="13658"/>
    <lineage>
        <taxon>Eukaryota</taxon>
        <taxon>Metazoa</taxon>
        <taxon>Ecdysozoa</taxon>
        <taxon>Nematoda</taxon>
        <taxon>Enoplea</taxon>
        <taxon>Dorylaimia</taxon>
        <taxon>Mermithida</taxon>
        <taxon>Mermithoidea</taxon>
        <taxon>Mermithidae</taxon>
        <taxon>Romanomermis</taxon>
    </lineage>
</organism>
<name>A0A915JU87_ROMCU</name>